<dbReference type="GO" id="GO:0019058">
    <property type="term" value="P:viral life cycle"/>
    <property type="evidence" value="ECO:0007669"/>
    <property type="project" value="InterPro"/>
</dbReference>
<dbReference type="SUPFAM" id="SSF64210">
    <property type="entry name" value="Head-to-tail joining protein W, gpW"/>
    <property type="match status" value="1"/>
</dbReference>
<keyword evidence="2" id="KW-1185">Reference proteome</keyword>
<evidence type="ECO:0008006" key="3">
    <source>
        <dbReference type="Google" id="ProtNLM"/>
    </source>
</evidence>
<organism evidence="1 2">
    <name type="scientific">Methylobacterium gregans</name>
    <dbReference type="NCBI Taxonomy" id="374424"/>
    <lineage>
        <taxon>Bacteria</taxon>
        <taxon>Pseudomonadati</taxon>
        <taxon>Pseudomonadota</taxon>
        <taxon>Alphaproteobacteria</taxon>
        <taxon>Hyphomicrobiales</taxon>
        <taxon>Methylobacteriaceae</taxon>
        <taxon>Methylobacterium</taxon>
    </lineage>
</organism>
<proteinExistence type="predicted"/>
<comment type="caution">
    <text evidence="1">The sequence shown here is derived from an EMBL/GenBank/DDBJ whole genome shotgun (WGS) entry which is preliminary data.</text>
</comment>
<gene>
    <name evidence="1" type="ORF">NBEOAGPD_1216</name>
</gene>
<sequence>MTKQAMLDEARAAYHRLLTGGRVSQARGPDGREVRWDRMPIAELRAYINQLETELGLPVTPWTGTARIPARRVMF</sequence>
<dbReference type="Pfam" id="PF02831">
    <property type="entry name" value="gpW"/>
    <property type="match status" value="1"/>
</dbReference>
<name>A0AA37HLJ0_9HYPH</name>
<dbReference type="Proteomes" id="UP001055108">
    <property type="component" value="Unassembled WGS sequence"/>
</dbReference>
<dbReference type="InterPro" id="IPR036626">
    <property type="entry name" value="GpW_sf"/>
</dbReference>
<evidence type="ECO:0000313" key="2">
    <source>
        <dbReference type="Proteomes" id="UP001055108"/>
    </source>
</evidence>
<reference evidence="1" key="2">
    <citation type="submission" date="2021-08" db="EMBL/GenBank/DDBJ databases">
        <authorList>
            <person name="Tani A."/>
            <person name="Ola A."/>
            <person name="Ogura Y."/>
            <person name="Katsura K."/>
            <person name="Hayashi T."/>
        </authorList>
    </citation>
    <scope>NUCLEOTIDE SEQUENCE</scope>
    <source>
        <strain evidence="1">NBRC 103626</strain>
    </source>
</reference>
<dbReference type="InterPro" id="IPR004174">
    <property type="entry name" value="GpW"/>
</dbReference>
<reference evidence="1" key="1">
    <citation type="journal article" date="2016" name="Front. Microbiol.">
        <title>Genome Sequence of the Piezophilic, Mesophilic Sulfate-Reducing Bacterium Desulfovibrio indicus J2T.</title>
        <authorList>
            <person name="Cao J."/>
            <person name="Maignien L."/>
            <person name="Shao Z."/>
            <person name="Alain K."/>
            <person name="Jebbar M."/>
        </authorList>
    </citation>
    <scope>NUCLEOTIDE SEQUENCE</scope>
    <source>
        <strain evidence="1">NBRC 103626</strain>
    </source>
</reference>
<dbReference type="RefSeq" id="WP_238301735.1">
    <property type="nucleotide sequence ID" value="NZ_BPQM01000026.1"/>
</dbReference>
<accession>A0AA37HLJ0</accession>
<dbReference type="AlphaFoldDB" id="A0AA37HLJ0"/>
<evidence type="ECO:0000313" key="1">
    <source>
        <dbReference type="EMBL" id="GJD78004.1"/>
    </source>
</evidence>
<dbReference type="EMBL" id="BPQM01000026">
    <property type="protein sequence ID" value="GJD78004.1"/>
    <property type="molecule type" value="Genomic_DNA"/>
</dbReference>
<protein>
    <recommendedName>
        <fullName evidence="3">Phage tail protein</fullName>
    </recommendedName>
</protein>
<dbReference type="Gene3D" id="3.30.1580.10">
    <property type="entry name" value="Head-to-tail joining protein W"/>
    <property type="match status" value="1"/>
</dbReference>